<dbReference type="Pfam" id="PF01042">
    <property type="entry name" value="Ribonuc_L-PSP"/>
    <property type="match status" value="1"/>
</dbReference>
<comment type="caution">
    <text evidence="1">The sequence shown here is derived from an EMBL/GenBank/DDBJ whole genome shotgun (WGS) entry which is preliminary data.</text>
</comment>
<accession>A0A9X3NFR2</accession>
<dbReference type="InterPro" id="IPR006175">
    <property type="entry name" value="YjgF/YER057c/UK114"/>
</dbReference>
<evidence type="ECO:0000313" key="1">
    <source>
        <dbReference type="EMBL" id="MDA0562789.1"/>
    </source>
</evidence>
<dbReference type="PANTHER" id="PTHR43857:SF1">
    <property type="entry name" value="YJGH FAMILY PROTEIN"/>
    <property type="match status" value="1"/>
</dbReference>
<dbReference type="SUPFAM" id="SSF55298">
    <property type="entry name" value="YjgF-like"/>
    <property type="match status" value="1"/>
</dbReference>
<dbReference type="Proteomes" id="UP001140076">
    <property type="component" value="Unassembled WGS sequence"/>
</dbReference>
<dbReference type="Gene3D" id="3.30.1330.40">
    <property type="entry name" value="RutC-like"/>
    <property type="match status" value="1"/>
</dbReference>
<evidence type="ECO:0000313" key="2">
    <source>
        <dbReference type="Proteomes" id="UP001140076"/>
    </source>
</evidence>
<dbReference type="RefSeq" id="WP_270070082.1">
    <property type="nucleotide sequence ID" value="NZ_JAJAQC010000001.1"/>
</dbReference>
<protein>
    <submittedName>
        <fullName evidence="1">RidA family protein</fullName>
    </submittedName>
</protein>
<gene>
    <name evidence="1" type="ORF">LG943_00310</name>
</gene>
<dbReference type="CDD" id="cd00448">
    <property type="entry name" value="YjgF_YER057c_UK114_family"/>
    <property type="match status" value="1"/>
</dbReference>
<sequence>MPKRYSDSVVAEGPLIFVSGQTPVGPDGGVAGDAFAQTRQVLSNIDAVLAEHGAGSADLVKLTYYLRHVADLDDVRGALDEYLVHEPRPAATLVEVGGFVDPRFLLEIDAVARMPRGAGPEPTA</sequence>
<dbReference type="EMBL" id="JAJAQC010000001">
    <property type="protein sequence ID" value="MDA0562789.1"/>
    <property type="molecule type" value="Genomic_DNA"/>
</dbReference>
<reference evidence="1" key="1">
    <citation type="submission" date="2021-10" db="EMBL/GenBank/DDBJ databases">
        <title>Streptomonospora sp. nov., isolated from mangrove soil.</title>
        <authorList>
            <person name="Chen X."/>
            <person name="Ge X."/>
            <person name="Liu W."/>
        </authorList>
    </citation>
    <scope>NUCLEOTIDE SEQUENCE</scope>
    <source>
        <strain evidence="1">S1-112</strain>
    </source>
</reference>
<keyword evidence="2" id="KW-1185">Reference proteome</keyword>
<dbReference type="AlphaFoldDB" id="A0A9X3NFR2"/>
<organism evidence="1 2">
    <name type="scientific">Streptomonospora mangrovi</name>
    <dbReference type="NCBI Taxonomy" id="2883123"/>
    <lineage>
        <taxon>Bacteria</taxon>
        <taxon>Bacillati</taxon>
        <taxon>Actinomycetota</taxon>
        <taxon>Actinomycetes</taxon>
        <taxon>Streptosporangiales</taxon>
        <taxon>Nocardiopsidaceae</taxon>
        <taxon>Streptomonospora</taxon>
    </lineage>
</organism>
<dbReference type="PANTHER" id="PTHR43857">
    <property type="entry name" value="BLR7761 PROTEIN"/>
    <property type="match status" value="1"/>
</dbReference>
<name>A0A9X3NFR2_9ACTN</name>
<proteinExistence type="predicted"/>
<dbReference type="InterPro" id="IPR035959">
    <property type="entry name" value="RutC-like_sf"/>
</dbReference>